<keyword evidence="6" id="KW-1185">Reference proteome</keyword>
<protein>
    <recommendedName>
        <fullName evidence="4">SHSP domain-containing protein</fullName>
    </recommendedName>
</protein>
<dbReference type="InterPro" id="IPR002068">
    <property type="entry name" value="A-crystallin/Hsp20_dom"/>
</dbReference>
<evidence type="ECO:0000313" key="5">
    <source>
        <dbReference type="EMBL" id="KAI5067079.1"/>
    </source>
</evidence>
<dbReference type="PROSITE" id="PS01031">
    <property type="entry name" value="SHSP"/>
    <property type="match status" value="1"/>
</dbReference>
<feature type="domain" description="SHSP" evidence="4">
    <location>
        <begin position="47"/>
        <end position="163"/>
    </location>
</feature>
<dbReference type="Gene3D" id="2.60.40.790">
    <property type="match status" value="1"/>
</dbReference>
<proteinExistence type="inferred from homology"/>
<evidence type="ECO:0000256" key="3">
    <source>
        <dbReference type="RuleBase" id="RU003616"/>
    </source>
</evidence>
<comment type="similarity">
    <text evidence="2 3">Belongs to the small heat shock protein (HSP20) family.</text>
</comment>
<evidence type="ECO:0000256" key="2">
    <source>
        <dbReference type="PROSITE-ProRule" id="PRU00285"/>
    </source>
</evidence>
<dbReference type="OrthoDB" id="5511210at2759"/>
<keyword evidence="1" id="KW-0346">Stress response</keyword>
<reference evidence="5" key="1">
    <citation type="submission" date="2021-01" db="EMBL/GenBank/DDBJ databases">
        <title>Adiantum capillus-veneris genome.</title>
        <authorList>
            <person name="Fang Y."/>
            <person name="Liao Q."/>
        </authorList>
    </citation>
    <scope>NUCLEOTIDE SEQUENCE</scope>
    <source>
        <strain evidence="5">H3</strain>
        <tissue evidence="5">Leaf</tissue>
    </source>
</reference>
<dbReference type="SUPFAM" id="SSF49764">
    <property type="entry name" value="HSP20-like chaperones"/>
    <property type="match status" value="1"/>
</dbReference>
<dbReference type="CDD" id="cd06472">
    <property type="entry name" value="ACD_ScHsp26_like"/>
    <property type="match status" value="1"/>
</dbReference>
<evidence type="ECO:0000256" key="1">
    <source>
        <dbReference type="ARBA" id="ARBA00023016"/>
    </source>
</evidence>
<sequence>MALTSPFLVRGITDVSDPYNFDPLLFGSCQLSGRDRYTGSSRLYAHDVAAEANTQVDSWKETPEAHIFKVDLPGLAKEDVKVQVEGGARVLQISGERKKQQETRPVDKWHLEERVQGSFLRRIRLPENANLKEGKASMENGVLTIVVPKMPKPAPKTIPVSST</sequence>
<dbReference type="AlphaFoldDB" id="A0A9D4UGP2"/>
<name>A0A9D4UGP2_ADICA</name>
<organism evidence="5 6">
    <name type="scientific">Adiantum capillus-veneris</name>
    <name type="common">Maidenhair fern</name>
    <dbReference type="NCBI Taxonomy" id="13818"/>
    <lineage>
        <taxon>Eukaryota</taxon>
        <taxon>Viridiplantae</taxon>
        <taxon>Streptophyta</taxon>
        <taxon>Embryophyta</taxon>
        <taxon>Tracheophyta</taxon>
        <taxon>Polypodiopsida</taxon>
        <taxon>Polypodiidae</taxon>
        <taxon>Polypodiales</taxon>
        <taxon>Pteridineae</taxon>
        <taxon>Pteridaceae</taxon>
        <taxon>Vittarioideae</taxon>
        <taxon>Adiantum</taxon>
    </lineage>
</organism>
<accession>A0A9D4UGP2</accession>
<gene>
    <name evidence="5" type="ORF">GOP47_0017607</name>
</gene>
<dbReference type="EMBL" id="JABFUD020000017">
    <property type="protein sequence ID" value="KAI5067079.1"/>
    <property type="molecule type" value="Genomic_DNA"/>
</dbReference>
<comment type="caution">
    <text evidence="5">The sequence shown here is derived from an EMBL/GenBank/DDBJ whole genome shotgun (WGS) entry which is preliminary data.</text>
</comment>
<dbReference type="InterPro" id="IPR031107">
    <property type="entry name" value="Small_HSP"/>
</dbReference>
<dbReference type="PANTHER" id="PTHR11527">
    <property type="entry name" value="HEAT-SHOCK PROTEIN 20 FAMILY MEMBER"/>
    <property type="match status" value="1"/>
</dbReference>
<evidence type="ECO:0000259" key="4">
    <source>
        <dbReference type="PROSITE" id="PS01031"/>
    </source>
</evidence>
<dbReference type="Proteomes" id="UP000886520">
    <property type="component" value="Chromosome 17"/>
</dbReference>
<dbReference type="InterPro" id="IPR008978">
    <property type="entry name" value="HSP20-like_chaperone"/>
</dbReference>
<evidence type="ECO:0000313" key="6">
    <source>
        <dbReference type="Proteomes" id="UP000886520"/>
    </source>
</evidence>
<dbReference type="Pfam" id="PF00011">
    <property type="entry name" value="HSP20"/>
    <property type="match status" value="1"/>
</dbReference>